<dbReference type="EMBL" id="JASCRY010000003">
    <property type="protein sequence ID" value="MDI5950381.1"/>
    <property type="molecule type" value="Genomic_DNA"/>
</dbReference>
<sequence>MQKVVFNVFIIYIIALLLTSCSSVKPYERVYVNDPEMQMTIDSGKKFSTYVYSIREGATPAGTNKSSGGCGCN</sequence>
<dbReference type="RefSeq" id="WP_282716962.1">
    <property type="nucleotide sequence ID" value="NZ_JASCRX010000005.1"/>
</dbReference>
<dbReference type="PROSITE" id="PS51257">
    <property type="entry name" value="PROKAR_LIPOPROTEIN"/>
    <property type="match status" value="1"/>
</dbReference>
<dbReference type="InterPro" id="IPR025362">
    <property type="entry name" value="DUF4266"/>
</dbReference>
<feature type="domain" description="DUF4266" evidence="1">
    <location>
        <begin position="24"/>
        <end position="73"/>
    </location>
</feature>
<evidence type="ECO:0000313" key="3">
    <source>
        <dbReference type="Proteomes" id="UP001228643"/>
    </source>
</evidence>
<evidence type="ECO:0000259" key="1">
    <source>
        <dbReference type="Pfam" id="PF14086"/>
    </source>
</evidence>
<organism evidence="2 3">
    <name type="scientific">Flavobacterium yafengii</name>
    <dbReference type="NCBI Taxonomy" id="3041253"/>
    <lineage>
        <taxon>Bacteria</taxon>
        <taxon>Pseudomonadati</taxon>
        <taxon>Bacteroidota</taxon>
        <taxon>Flavobacteriia</taxon>
        <taxon>Flavobacteriales</taxon>
        <taxon>Flavobacteriaceae</taxon>
        <taxon>Flavobacterium</taxon>
    </lineage>
</organism>
<dbReference type="AlphaFoldDB" id="A0AAW6TLB7"/>
<name>A0AAW6TLB7_9FLAO</name>
<evidence type="ECO:0000313" key="2">
    <source>
        <dbReference type="EMBL" id="MDI5950381.1"/>
    </source>
</evidence>
<proteinExistence type="predicted"/>
<reference evidence="2 3" key="1">
    <citation type="submission" date="2023-04" db="EMBL/GenBank/DDBJ databases">
        <title>Two novel species of Flavobacterium.</title>
        <authorList>
            <person name="Liu Q."/>
            <person name="Xin Y.-H."/>
        </authorList>
    </citation>
    <scope>NUCLEOTIDE SEQUENCE [LARGE SCALE GENOMIC DNA]</scope>
    <source>
        <strain evidence="2 3">LB2P87</strain>
    </source>
</reference>
<keyword evidence="3" id="KW-1185">Reference proteome</keyword>
<comment type="caution">
    <text evidence="2">The sequence shown here is derived from an EMBL/GenBank/DDBJ whole genome shotgun (WGS) entry which is preliminary data.</text>
</comment>
<dbReference type="Pfam" id="PF14086">
    <property type="entry name" value="DUF4266"/>
    <property type="match status" value="1"/>
</dbReference>
<protein>
    <submittedName>
        <fullName evidence="2">DUF4266 domain-containing protein</fullName>
    </submittedName>
</protein>
<gene>
    <name evidence="2" type="ORF">QLS97_12055</name>
</gene>
<accession>A0AAW6TLB7</accession>
<dbReference type="Proteomes" id="UP001228643">
    <property type="component" value="Unassembled WGS sequence"/>
</dbReference>